<reference evidence="3 4" key="1">
    <citation type="submission" date="2017-05" db="EMBL/GenBank/DDBJ databases">
        <authorList>
            <person name="Varghese N."/>
            <person name="Submissions S."/>
        </authorList>
    </citation>
    <scope>NUCLEOTIDE SEQUENCE [LARGE SCALE GENOMIC DNA]</scope>
    <source>
        <strain evidence="3 4">DSM 26001</strain>
    </source>
</reference>
<evidence type="ECO:0000313" key="3">
    <source>
        <dbReference type="EMBL" id="SMP65969.1"/>
    </source>
</evidence>
<dbReference type="RefSeq" id="WP_283443124.1">
    <property type="nucleotide sequence ID" value="NZ_FXUL01000011.1"/>
</dbReference>
<keyword evidence="1" id="KW-1133">Transmembrane helix</keyword>
<evidence type="ECO:0000313" key="4">
    <source>
        <dbReference type="Proteomes" id="UP001158049"/>
    </source>
</evidence>
<keyword evidence="4" id="KW-1185">Reference proteome</keyword>
<organism evidence="3 4">
    <name type="scientific">Noviherbaspirillum suwonense</name>
    <dbReference type="NCBI Taxonomy" id="1224511"/>
    <lineage>
        <taxon>Bacteria</taxon>
        <taxon>Pseudomonadati</taxon>
        <taxon>Pseudomonadota</taxon>
        <taxon>Betaproteobacteria</taxon>
        <taxon>Burkholderiales</taxon>
        <taxon>Oxalobacteraceae</taxon>
        <taxon>Noviherbaspirillum</taxon>
    </lineage>
</organism>
<evidence type="ECO:0000259" key="2">
    <source>
        <dbReference type="Pfam" id="PF16963"/>
    </source>
</evidence>
<feature type="transmembrane region" description="Helical" evidence="1">
    <location>
        <begin position="54"/>
        <end position="75"/>
    </location>
</feature>
<evidence type="ECO:0000256" key="1">
    <source>
        <dbReference type="SAM" id="Phobius"/>
    </source>
</evidence>
<dbReference type="InterPro" id="IPR038367">
    <property type="entry name" value="PelD_GGDEF_sf"/>
</dbReference>
<feature type="transmembrane region" description="Helical" evidence="1">
    <location>
        <begin position="137"/>
        <end position="156"/>
    </location>
</feature>
<gene>
    <name evidence="3" type="ORF">SAMN06295970_11193</name>
</gene>
<dbReference type="Gene3D" id="3.30.70.2880">
    <property type="match status" value="1"/>
</dbReference>
<comment type="caution">
    <text evidence="3">The sequence shown here is derived from an EMBL/GenBank/DDBJ whole genome shotgun (WGS) entry which is preliminary data.</text>
</comment>
<dbReference type="InterPro" id="IPR031583">
    <property type="entry name" value="PelD_GGDEF"/>
</dbReference>
<sequence>MSTLLPLKRRPARARTLLRRLFPRGGVRAQQARPLADAFVGTALGATLHATSNWAWAVLEAGLICAAALACGVWLDPSDPFGLHAQFPWLWLAPALLAMRYGTGIGIIATLMMLVGWFALANMFTNAVDPVRSFPEQYFLGGLALVLVCGQFSDVWNARSRRLRAVNAYLDERLNTLTKNHFLLRLSHERLEQDLLAKPLTLRETLQRLRGASDASGLDGHGRLAGVDEFIKLLGQSCQLEIAAVHGLDARGLPLAAPHAALGTPGPLDLQDPLLRYSLEQGGLVHVQGDVAPQEARDSSRYLICAPLMPSRGPAVGLLVVEKLPFFALNDDLLKLLSVLIGYYADGVQAASVAREVTTAVPDCPPEMALDLVRLHRIRAEVGIESALVALVFERSDVALDIYEQVRRTRRGVDIAWELATPRHKAILTLLPLAGTAAVEGYLRRIESAIMSQHGVDFLSGHVVLHIEQLDETAPAQSLKRLVERCAL</sequence>
<dbReference type="Pfam" id="PF16963">
    <property type="entry name" value="PelD_GGDEF"/>
    <property type="match status" value="1"/>
</dbReference>
<dbReference type="EMBL" id="FXUL01000011">
    <property type="protein sequence ID" value="SMP65969.1"/>
    <property type="molecule type" value="Genomic_DNA"/>
</dbReference>
<keyword evidence="1" id="KW-0472">Membrane</keyword>
<feature type="domain" description="PelD GGDEF" evidence="2">
    <location>
        <begin position="362"/>
        <end position="486"/>
    </location>
</feature>
<accession>A0ABY1QAU8</accession>
<dbReference type="Gene3D" id="3.30.450.40">
    <property type="match status" value="1"/>
</dbReference>
<feature type="transmembrane region" description="Helical" evidence="1">
    <location>
        <begin position="105"/>
        <end position="125"/>
    </location>
</feature>
<dbReference type="InterPro" id="IPR029016">
    <property type="entry name" value="GAF-like_dom_sf"/>
</dbReference>
<protein>
    <submittedName>
        <fullName evidence="3">GAF domain-containing protein</fullName>
    </submittedName>
</protein>
<proteinExistence type="predicted"/>
<name>A0ABY1QAU8_9BURK</name>
<dbReference type="Proteomes" id="UP001158049">
    <property type="component" value="Unassembled WGS sequence"/>
</dbReference>
<keyword evidence="1" id="KW-0812">Transmembrane</keyword>